<organism evidence="1 2">
    <name type="scientific">Natronorubrum bangense JCM 10635</name>
    <dbReference type="NCBI Taxonomy" id="1227500"/>
    <lineage>
        <taxon>Archaea</taxon>
        <taxon>Methanobacteriati</taxon>
        <taxon>Methanobacteriota</taxon>
        <taxon>Stenosarchaea group</taxon>
        <taxon>Halobacteria</taxon>
        <taxon>Halobacteriales</taxon>
        <taxon>Natrialbaceae</taxon>
        <taxon>Natronorubrum</taxon>
    </lineage>
</organism>
<proteinExistence type="predicted"/>
<evidence type="ECO:0000313" key="2">
    <source>
        <dbReference type="Proteomes" id="UP000011690"/>
    </source>
</evidence>
<name>L9WI83_9EURY</name>
<dbReference type="EMBL" id="AOHY01000024">
    <property type="protein sequence ID" value="ELY49072.1"/>
    <property type="molecule type" value="Genomic_DNA"/>
</dbReference>
<evidence type="ECO:0000313" key="1">
    <source>
        <dbReference type="EMBL" id="ELY49072.1"/>
    </source>
</evidence>
<protein>
    <submittedName>
        <fullName evidence="1">Uncharacterized protein</fullName>
    </submittedName>
</protein>
<comment type="caution">
    <text evidence="1">The sequence shown here is derived from an EMBL/GenBank/DDBJ whole genome shotgun (WGS) entry which is preliminary data.</text>
</comment>
<accession>L9WI83</accession>
<gene>
    <name evidence="1" type="ORF">C494_09074</name>
</gene>
<reference evidence="1 2" key="1">
    <citation type="journal article" date="2014" name="PLoS Genet.">
        <title>Phylogenetically driven sequencing of extremely halophilic archaea reveals strategies for static and dynamic osmo-response.</title>
        <authorList>
            <person name="Becker E.A."/>
            <person name="Seitzer P.M."/>
            <person name="Tritt A."/>
            <person name="Larsen D."/>
            <person name="Krusor M."/>
            <person name="Yao A.I."/>
            <person name="Wu D."/>
            <person name="Madern D."/>
            <person name="Eisen J.A."/>
            <person name="Darling A.E."/>
            <person name="Facciotti M.T."/>
        </authorList>
    </citation>
    <scope>NUCLEOTIDE SEQUENCE [LARGE SCALE GENOMIC DNA]</scope>
    <source>
        <strain evidence="1 2">JCM 10635</strain>
    </source>
</reference>
<dbReference type="AlphaFoldDB" id="L9WI83"/>
<dbReference type="STRING" id="1227500.C494_09074"/>
<sequence length="64" mass="7040">MIRREVSFTHVFLQSIAECAIVEARVSENHSTTADSRPFAEQQRLFKLGSEADPHPTVGGVEVG</sequence>
<dbReference type="Proteomes" id="UP000011690">
    <property type="component" value="Unassembled WGS sequence"/>
</dbReference>
<keyword evidence="2" id="KW-1185">Reference proteome</keyword>